<gene>
    <name evidence="3" type="ORF">JCM17846_15930</name>
</gene>
<evidence type="ECO:0000313" key="4">
    <source>
        <dbReference type="Proteomes" id="UP000324996"/>
    </source>
</evidence>
<keyword evidence="2" id="KW-1133">Transmembrane helix</keyword>
<comment type="caution">
    <text evidence="3">The sequence shown here is derived from an EMBL/GenBank/DDBJ whole genome shotgun (WGS) entry which is preliminary data.</text>
</comment>
<organism evidence="3 4">
    <name type="scientific">Iodidimonas nitroreducens</name>
    <dbReference type="NCBI Taxonomy" id="1236968"/>
    <lineage>
        <taxon>Bacteria</taxon>
        <taxon>Pseudomonadati</taxon>
        <taxon>Pseudomonadota</taxon>
        <taxon>Alphaproteobacteria</taxon>
        <taxon>Iodidimonadales</taxon>
        <taxon>Iodidimonadaceae</taxon>
        <taxon>Iodidimonas</taxon>
    </lineage>
</organism>
<evidence type="ECO:0008006" key="5">
    <source>
        <dbReference type="Google" id="ProtNLM"/>
    </source>
</evidence>
<evidence type="ECO:0000256" key="1">
    <source>
        <dbReference type="SAM" id="MobiDB-lite"/>
    </source>
</evidence>
<evidence type="ECO:0000313" key="3">
    <source>
        <dbReference type="EMBL" id="GER03911.1"/>
    </source>
</evidence>
<dbReference type="Proteomes" id="UP000324996">
    <property type="component" value="Unassembled WGS sequence"/>
</dbReference>
<protein>
    <recommendedName>
        <fullName evidence="5">DUF2335 domain-containing protein</fullName>
    </recommendedName>
</protein>
<dbReference type="RefSeq" id="WP_052371164.1">
    <property type="nucleotide sequence ID" value="NZ_BKCN01000006.1"/>
</dbReference>
<keyword evidence="2" id="KW-0812">Transmembrane</keyword>
<sequence>MSDQQSSGDNSEEKGVKSVPSEVNADNDESADGGYVMLARRYKGPIPPPDILEAYNDLVPGAAAEIIANWGKESDHRRDMERLGLKGELAAEKRGQYLGAFVALFIFAMAFAAGWFGMIEIGLGSGSMKHAFEV</sequence>
<name>A0A5A7N6H9_9PROT</name>
<keyword evidence="2" id="KW-0472">Membrane</keyword>
<evidence type="ECO:0000256" key="2">
    <source>
        <dbReference type="SAM" id="Phobius"/>
    </source>
</evidence>
<dbReference type="EMBL" id="BKCN01000006">
    <property type="protein sequence ID" value="GER03911.1"/>
    <property type="molecule type" value="Genomic_DNA"/>
</dbReference>
<dbReference type="AlphaFoldDB" id="A0A5A7N6H9"/>
<dbReference type="InterPro" id="IPR019284">
    <property type="entry name" value="RP532"/>
</dbReference>
<proteinExistence type="predicted"/>
<accession>A0A5A7N6H9</accession>
<dbReference type="Pfam" id="PF10097">
    <property type="entry name" value="DUF2335"/>
    <property type="match status" value="1"/>
</dbReference>
<reference evidence="3 4" key="1">
    <citation type="submission" date="2019-09" db="EMBL/GenBank/DDBJ databases">
        <title>NBRP : Genome information of microbial organism related human and environment.</title>
        <authorList>
            <person name="Hattori M."/>
            <person name="Oshima K."/>
            <person name="Inaba H."/>
            <person name="Suda W."/>
            <person name="Sakamoto M."/>
            <person name="Iino T."/>
            <person name="Kitahara M."/>
            <person name="Oshida Y."/>
            <person name="Iida T."/>
            <person name="Kudo T."/>
            <person name="Itoh T."/>
            <person name="Ohkuma M."/>
        </authorList>
    </citation>
    <scope>NUCLEOTIDE SEQUENCE [LARGE SCALE GENOMIC DNA]</scope>
    <source>
        <strain evidence="3 4">Q-1</strain>
    </source>
</reference>
<feature type="transmembrane region" description="Helical" evidence="2">
    <location>
        <begin position="97"/>
        <end position="118"/>
    </location>
</feature>
<feature type="region of interest" description="Disordered" evidence="1">
    <location>
        <begin position="1"/>
        <end position="31"/>
    </location>
</feature>
<keyword evidence="4" id="KW-1185">Reference proteome</keyword>